<dbReference type="InterPro" id="IPR025392">
    <property type="entry name" value="DUF4124"/>
</dbReference>
<dbReference type="EMBL" id="RWYU02000006">
    <property type="protein sequence ID" value="RYJ61231.1"/>
    <property type="molecule type" value="Genomic_DNA"/>
</dbReference>
<evidence type="ECO:0000256" key="1">
    <source>
        <dbReference type="SAM" id="MobiDB-lite"/>
    </source>
</evidence>
<name>A0A482U3L9_9PSED</name>
<sequence length="160" mass="17164">MKALIIGASLLLIATPAFSASVFRCIDQSGHVTFSQQGCPETQHQQRQHTANPTPGSGKAVQMAPPRSKSDAGRSTNAGLAIVAEKDDGCGNRVSGSERRSAIISKQIRTGMTRRDVESALGRPENITSSNGRDRLRFRDSSGQVRTVSFDEHGCVQGKR</sequence>
<evidence type="ECO:0000313" key="4">
    <source>
        <dbReference type="EMBL" id="RYJ61231.1"/>
    </source>
</evidence>
<dbReference type="OrthoDB" id="7031901at2"/>
<feature type="chain" id="PRO_5020371722" evidence="2">
    <location>
        <begin position="20"/>
        <end position="160"/>
    </location>
</feature>
<feature type="domain" description="DUF4124" evidence="3">
    <location>
        <begin position="10"/>
        <end position="57"/>
    </location>
</feature>
<evidence type="ECO:0000313" key="5">
    <source>
        <dbReference type="Proteomes" id="UP000282800"/>
    </source>
</evidence>
<feature type="signal peptide" evidence="2">
    <location>
        <begin position="1"/>
        <end position="19"/>
    </location>
</feature>
<dbReference type="Pfam" id="PF13511">
    <property type="entry name" value="DUF4124"/>
    <property type="match status" value="1"/>
</dbReference>
<keyword evidence="2" id="KW-0732">Signal</keyword>
<comment type="caution">
    <text evidence="4">The sequence shown here is derived from an EMBL/GenBank/DDBJ whole genome shotgun (WGS) entry which is preliminary data.</text>
</comment>
<protein>
    <submittedName>
        <fullName evidence="4">DUF4124 domain-containing protein</fullName>
    </submittedName>
</protein>
<accession>A0A482U3L9</accession>
<reference evidence="4 5" key="1">
    <citation type="submission" date="2019-01" db="EMBL/GenBank/DDBJ databases">
        <title>High-quality draft genome of. Pseudomonas songnenensis str. L103, a full-fledged denitrifier isolated from 100 meters deep aquifer in a heavily nitrogen fertilized agricultural area.</title>
        <authorList>
            <person name="Liu M."/>
            <person name="Liu B."/>
        </authorList>
    </citation>
    <scope>NUCLEOTIDE SEQUENCE [LARGE SCALE GENOMIC DNA]</scope>
    <source>
        <strain evidence="4 5">L103</strain>
    </source>
</reference>
<feature type="compositionally biased region" description="Polar residues" evidence="1">
    <location>
        <begin position="34"/>
        <end position="55"/>
    </location>
</feature>
<dbReference type="AlphaFoldDB" id="A0A482U3L9"/>
<dbReference type="Proteomes" id="UP000282800">
    <property type="component" value="Unassembled WGS sequence"/>
</dbReference>
<proteinExistence type="predicted"/>
<evidence type="ECO:0000259" key="3">
    <source>
        <dbReference type="Pfam" id="PF13511"/>
    </source>
</evidence>
<gene>
    <name evidence="4" type="ORF">EJA06_015145</name>
</gene>
<feature type="region of interest" description="Disordered" evidence="1">
    <location>
        <begin position="34"/>
        <end position="75"/>
    </location>
</feature>
<feature type="region of interest" description="Disordered" evidence="1">
    <location>
        <begin position="117"/>
        <end position="144"/>
    </location>
</feature>
<organism evidence="4 5">
    <name type="scientific">Pseudomonas songnenensis</name>
    <dbReference type="NCBI Taxonomy" id="1176259"/>
    <lineage>
        <taxon>Bacteria</taxon>
        <taxon>Pseudomonadati</taxon>
        <taxon>Pseudomonadota</taxon>
        <taxon>Gammaproteobacteria</taxon>
        <taxon>Pseudomonadales</taxon>
        <taxon>Pseudomonadaceae</taxon>
        <taxon>Pseudomonas</taxon>
    </lineage>
</organism>
<evidence type="ECO:0000256" key="2">
    <source>
        <dbReference type="SAM" id="SignalP"/>
    </source>
</evidence>
<dbReference type="RefSeq" id="WP_126189929.1">
    <property type="nucleotide sequence ID" value="NZ_RWYU02000006.1"/>
</dbReference>